<protein>
    <submittedName>
        <fullName evidence="1">Uncharacterized protein</fullName>
    </submittedName>
</protein>
<dbReference type="VEuPathDB" id="FungiDB:PYU1_G003171"/>
<organism evidence="1 2">
    <name type="scientific">Globisporangium ultimum (strain ATCC 200006 / CBS 805.95 / DAOM BR144)</name>
    <name type="common">Pythium ultimum</name>
    <dbReference type="NCBI Taxonomy" id="431595"/>
    <lineage>
        <taxon>Eukaryota</taxon>
        <taxon>Sar</taxon>
        <taxon>Stramenopiles</taxon>
        <taxon>Oomycota</taxon>
        <taxon>Peronosporomycetes</taxon>
        <taxon>Pythiales</taxon>
        <taxon>Pythiaceae</taxon>
        <taxon>Globisporangium</taxon>
    </lineage>
</organism>
<dbReference type="InParanoid" id="K3WDY7"/>
<name>K3WDY7_GLOUD</name>
<evidence type="ECO:0000313" key="2">
    <source>
        <dbReference type="Proteomes" id="UP000019132"/>
    </source>
</evidence>
<reference evidence="2" key="2">
    <citation type="submission" date="2010-04" db="EMBL/GenBank/DDBJ databases">
        <authorList>
            <person name="Buell R."/>
            <person name="Hamilton J."/>
            <person name="Hostetler J."/>
        </authorList>
    </citation>
    <scope>NUCLEOTIDE SEQUENCE [LARGE SCALE GENOMIC DNA]</scope>
    <source>
        <strain evidence="2">DAOM:BR144</strain>
    </source>
</reference>
<evidence type="ECO:0000313" key="1">
    <source>
        <dbReference type="EnsemblProtists" id="PYU1_T003178"/>
    </source>
</evidence>
<sequence length="119" mass="14008">MIPLYYYGDYFYMTLARLPRLLKSPQLLEFVGEFEEHVREHILHSSNMTLLSVFDLIKFLVLFLSASHQIGSIYYVLGRLQVEHKLAPVSWMTVDSVLNAYPGDVFVHYIRSIYWCLET</sequence>
<dbReference type="EnsemblProtists" id="PYU1_T003178">
    <property type="protein sequence ID" value="PYU1_T003178"/>
    <property type="gene ID" value="PYU1_G003171"/>
</dbReference>
<dbReference type="Proteomes" id="UP000019132">
    <property type="component" value="Unassembled WGS sequence"/>
</dbReference>
<dbReference type="HOGENOM" id="CLU_2067648_0_0_1"/>
<dbReference type="eggNOG" id="KOG0500">
    <property type="taxonomic scope" value="Eukaryota"/>
</dbReference>
<keyword evidence="2" id="KW-1185">Reference proteome</keyword>
<accession>K3WDY7</accession>
<reference evidence="1" key="3">
    <citation type="submission" date="2015-02" db="UniProtKB">
        <authorList>
            <consortium name="EnsemblProtists"/>
        </authorList>
    </citation>
    <scope>IDENTIFICATION</scope>
    <source>
        <strain evidence="1">DAOM BR144</strain>
    </source>
</reference>
<dbReference type="AlphaFoldDB" id="K3WDY7"/>
<dbReference type="EMBL" id="GL376603">
    <property type="status" value="NOT_ANNOTATED_CDS"/>
    <property type="molecule type" value="Genomic_DNA"/>
</dbReference>
<reference evidence="2" key="1">
    <citation type="journal article" date="2010" name="Genome Biol.">
        <title>Genome sequence of the necrotrophic plant pathogen Pythium ultimum reveals original pathogenicity mechanisms and effector repertoire.</title>
        <authorList>
            <person name="Levesque C.A."/>
            <person name="Brouwer H."/>
            <person name="Cano L."/>
            <person name="Hamilton J.P."/>
            <person name="Holt C."/>
            <person name="Huitema E."/>
            <person name="Raffaele S."/>
            <person name="Robideau G.P."/>
            <person name="Thines M."/>
            <person name="Win J."/>
            <person name="Zerillo M.M."/>
            <person name="Beakes G.W."/>
            <person name="Boore J.L."/>
            <person name="Busam D."/>
            <person name="Dumas B."/>
            <person name="Ferriera S."/>
            <person name="Fuerstenberg S.I."/>
            <person name="Gachon C.M."/>
            <person name="Gaulin E."/>
            <person name="Govers F."/>
            <person name="Grenville-Briggs L."/>
            <person name="Horner N."/>
            <person name="Hostetler J."/>
            <person name="Jiang R.H."/>
            <person name="Johnson J."/>
            <person name="Krajaejun T."/>
            <person name="Lin H."/>
            <person name="Meijer H.J."/>
            <person name="Moore B."/>
            <person name="Morris P."/>
            <person name="Phuntmart V."/>
            <person name="Puiu D."/>
            <person name="Shetty J."/>
            <person name="Stajich J.E."/>
            <person name="Tripathy S."/>
            <person name="Wawra S."/>
            <person name="van West P."/>
            <person name="Whitty B.R."/>
            <person name="Coutinho P.M."/>
            <person name="Henrissat B."/>
            <person name="Martin F."/>
            <person name="Thomas P.D."/>
            <person name="Tyler B.M."/>
            <person name="De Vries R.P."/>
            <person name="Kamoun S."/>
            <person name="Yandell M."/>
            <person name="Tisserat N."/>
            <person name="Buell C.R."/>
        </authorList>
    </citation>
    <scope>NUCLEOTIDE SEQUENCE</scope>
    <source>
        <strain evidence="2">DAOM:BR144</strain>
    </source>
</reference>
<proteinExistence type="predicted"/>